<reference evidence="4" key="1">
    <citation type="submission" date="2016-01" db="EMBL/GenBank/DDBJ databases">
        <title>Reference transcriptome for the parasite Schistocephalus solidus: insights into the molecular evolution of parasitism.</title>
        <authorList>
            <person name="Hebert F.O."/>
            <person name="Grambauer S."/>
            <person name="Barber I."/>
            <person name="Landry C.R."/>
            <person name="Aubin-Horth N."/>
        </authorList>
    </citation>
    <scope>NUCLEOTIDE SEQUENCE</scope>
</reference>
<dbReference type="GO" id="GO:0030154">
    <property type="term" value="P:cell differentiation"/>
    <property type="evidence" value="ECO:0007669"/>
    <property type="project" value="TreeGrafter"/>
</dbReference>
<keyword evidence="1" id="KW-0805">Transcription regulation</keyword>
<evidence type="ECO:0000256" key="1">
    <source>
        <dbReference type="ARBA" id="ARBA00023015"/>
    </source>
</evidence>
<protein>
    <submittedName>
        <fullName evidence="4">Mothers against decapentaplegic homolog 6</fullName>
    </submittedName>
</protein>
<dbReference type="InterPro" id="IPR008984">
    <property type="entry name" value="SMAD_FHA_dom_sf"/>
</dbReference>
<dbReference type="GO" id="GO:0070411">
    <property type="term" value="F:I-SMAD binding"/>
    <property type="evidence" value="ECO:0007669"/>
    <property type="project" value="TreeGrafter"/>
</dbReference>
<name>A0A0V0J863_SCHSO</name>
<dbReference type="GO" id="GO:0140416">
    <property type="term" value="F:transcription regulator inhibitor activity"/>
    <property type="evidence" value="ECO:0007669"/>
    <property type="project" value="TreeGrafter"/>
</dbReference>
<dbReference type="EMBL" id="GEEE01001424">
    <property type="protein sequence ID" value="JAP61801.1"/>
    <property type="molecule type" value="Transcribed_RNA"/>
</dbReference>
<organism evidence="4">
    <name type="scientific">Schistocephalus solidus</name>
    <name type="common">Tapeworm</name>
    <dbReference type="NCBI Taxonomy" id="70667"/>
    <lineage>
        <taxon>Eukaryota</taxon>
        <taxon>Metazoa</taxon>
        <taxon>Spiralia</taxon>
        <taxon>Lophotrochozoa</taxon>
        <taxon>Platyhelminthes</taxon>
        <taxon>Cestoda</taxon>
        <taxon>Eucestoda</taxon>
        <taxon>Diphyllobothriidea</taxon>
        <taxon>Diphyllobothriidae</taxon>
        <taxon>Schistocephalus</taxon>
    </lineage>
</organism>
<dbReference type="PANTHER" id="PTHR13703">
    <property type="entry name" value="SMAD"/>
    <property type="match status" value="1"/>
</dbReference>
<dbReference type="PROSITE" id="PS51076">
    <property type="entry name" value="MH2"/>
    <property type="match status" value="1"/>
</dbReference>
<accession>A0A0V0J863</accession>
<sequence length="299" mass="33211">MSTSMSIRPVVDHDQKKLTEVDSGCVPDCSEGQRNIQPWSHISYWECNHHIGHRWLPVSETDVIVLNDEATGSALDLTLPSGLFTSNPSSSGQLLSTLTSPTNLWSRRGHLCLERLVRRCAAFRSDTAAPRARYQLNHLLGCQPDLTYNFSCIQRRSDCQHLGTSTRQRLRLGAKGISLLLLPDGQVLLTNRTLAPSMPIFVASPCFVMDGHDLISDWPVARVAPGHSLTVFDLGVYQKLCGSQDPTQHWPGKSLAGPVVHISLGKGWGPSYRRPDITFCPSRLELWLNLPAMKTLLRK</sequence>
<dbReference type="InterPro" id="IPR017855">
    <property type="entry name" value="SMAD-like_dom_sf"/>
</dbReference>
<dbReference type="GO" id="GO:0071144">
    <property type="term" value="C:heteromeric SMAD protein complex"/>
    <property type="evidence" value="ECO:0007669"/>
    <property type="project" value="TreeGrafter"/>
</dbReference>
<dbReference type="AlphaFoldDB" id="A0A0V0J863"/>
<dbReference type="GO" id="GO:0006357">
    <property type="term" value="P:regulation of transcription by RNA polymerase II"/>
    <property type="evidence" value="ECO:0007669"/>
    <property type="project" value="TreeGrafter"/>
</dbReference>
<proteinExistence type="predicted"/>
<evidence type="ECO:0000259" key="3">
    <source>
        <dbReference type="PROSITE" id="PS51076"/>
    </source>
</evidence>
<dbReference type="InterPro" id="IPR013790">
    <property type="entry name" value="Dwarfin"/>
</dbReference>
<dbReference type="GO" id="GO:0060395">
    <property type="term" value="P:SMAD protein signal transduction"/>
    <property type="evidence" value="ECO:0007669"/>
    <property type="project" value="TreeGrafter"/>
</dbReference>
<gene>
    <name evidence="4" type="primary">SMAD6</name>
    <name evidence="4" type="ORF">TR118106</name>
</gene>
<dbReference type="GO" id="GO:0009653">
    <property type="term" value="P:anatomical structure morphogenesis"/>
    <property type="evidence" value="ECO:0007669"/>
    <property type="project" value="TreeGrafter"/>
</dbReference>
<dbReference type="PANTHER" id="PTHR13703:SF54">
    <property type="entry name" value="MOTHERS AGAINST DECAPENTAPLEGIC HOMOLOG"/>
    <property type="match status" value="1"/>
</dbReference>
<dbReference type="SUPFAM" id="SSF49879">
    <property type="entry name" value="SMAD/FHA domain"/>
    <property type="match status" value="1"/>
</dbReference>
<dbReference type="Pfam" id="PF03166">
    <property type="entry name" value="MH2"/>
    <property type="match status" value="1"/>
</dbReference>
<dbReference type="InterPro" id="IPR001132">
    <property type="entry name" value="SMAD_dom_Dwarfin-type"/>
</dbReference>
<evidence type="ECO:0000313" key="4">
    <source>
        <dbReference type="EMBL" id="JAP61801.1"/>
    </source>
</evidence>
<feature type="domain" description="MH2" evidence="3">
    <location>
        <begin position="105"/>
        <end position="299"/>
    </location>
</feature>
<dbReference type="SMART" id="SM00524">
    <property type="entry name" value="DWB"/>
    <property type="match status" value="1"/>
</dbReference>
<dbReference type="Gene3D" id="2.60.200.10">
    <property type="match status" value="1"/>
</dbReference>
<keyword evidence="2" id="KW-0804">Transcription</keyword>
<evidence type="ECO:0000256" key="2">
    <source>
        <dbReference type="ARBA" id="ARBA00023163"/>
    </source>
</evidence>